<evidence type="ECO:0000313" key="10">
    <source>
        <dbReference type="Proteomes" id="UP000640930"/>
    </source>
</evidence>
<protein>
    <recommendedName>
        <fullName evidence="2 7">Elongation factor G</fullName>
        <shortName evidence="7">EF-G</shortName>
    </recommendedName>
</protein>
<dbReference type="InterPro" id="IPR004540">
    <property type="entry name" value="Transl_elong_EFG/EF2"/>
</dbReference>
<gene>
    <name evidence="7 9" type="primary">fusA</name>
    <name evidence="9" type="ORF">H9636_11355</name>
</gene>
<dbReference type="Gene3D" id="3.30.230.10">
    <property type="match status" value="1"/>
</dbReference>
<dbReference type="NCBIfam" id="NF009379">
    <property type="entry name" value="PRK12740.1-3"/>
    <property type="match status" value="1"/>
</dbReference>
<dbReference type="Gene3D" id="3.30.70.240">
    <property type="match status" value="1"/>
</dbReference>
<proteinExistence type="inferred from homology"/>
<dbReference type="GO" id="GO:0003746">
    <property type="term" value="F:translation elongation factor activity"/>
    <property type="evidence" value="ECO:0007669"/>
    <property type="project" value="UniProtKB-KW"/>
</dbReference>
<evidence type="ECO:0000256" key="3">
    <source>
        <dbReference type="ARBA" id="ARBA00022741"/>
    </source>
</evidence>
<evidence type="ECO:0000256" key="4">
    <source>
        <dbReference type="ARBA" id="ARBA00022768"/>
    </source>
</evidence>
<feature type="binding site" evidence="7">
    <location>
        <begin position="81"/>
        <end position="85"/>
    </location>
    <ligand>
        <name>GTP</name>
        <dbReference type="ChEBI" id="CHEBI:37565"/>
    </ligand>
</feature>
<evidence type="ECO:0000313" key="9">
    <source>
        <dbReference type="EMBL" id="MBD8027250.1"/>
    </source>
</evidence>
<dbReference type="PRINTS" id="PR00315">
    <property type="entry name" value="ELONGATNFCT"/>
</dbReference>
<dbReference type="Gene3D" id="2.40.30.10">
    <property type="entry name" value="Translation factors"/>
    <property type="match status" value="1"/>
</dbReference>
<evidence type="ECO:0000256" key="6">
    <source>
        <dbReference type="ARBA" id="ARBA00023134"/>
    </source>
</evidence>
<dbReference type="SUPFAM" id="SSF54211">
    <property type="entry name" value="Ribosomal protein S5 domain 2-like"/>
    <property type="match status" value="1"/>
</dbReference>
<dbReference type="InterPro" id="IPR000640">
    <property type="entry name" value="EFG_V-like"/>
</dbReference>
<evidence type="ECO:0000256" key="7">
    <source>
        <dbReference type="HAMAP-Rule" id="MF_00054"/>
    </source>
</evidence>
<dbReference type="PROSITE" id="PS00301">
    <property type="entry name" value="G_TR_1"/>
    <property type="match status" value="1"/>
</dbReference>
<feature type="domain" description="Tr-type G" evidence="8">
    <location>
        <begin position="8"/>
        <end position="282"/>
    </location>
</feature>
<dbReference type="SUPFAM" id="SSF54980">
    <property type="entry name" value="EF-G C-terminal domain-like"/>
    <property type="match status" value="2"/>
</dbReference>
<evidence type="ECO:0000256" key="5">
    <source>
        <dbReference type="ARBA" id="ARBA00022917"/>
    </source>
</evidence>
<evidence type="ECO:0000256" key="2">
    <source>
        <dbReference type="ARBA" id="ARBA00017872"/>
    </source>
</evidence>
<dbReference type="PANTHER" id="PTHR43261">
    <property type="entry name" value="TRANSLATION ELONGATION FACTOR G-RELATED"/>
    <property type="match status" value="1"/>
</dbReference>
<comment type="subcellular location">
    <subcellularLocation>
        <location evidence="7">Cytoplasm</location>
    </subcellularLocation>
</comment>
<dbReference type="CDD" id="cd01886">
    <property type="entry name" value="EF-G"/>
    <property type="match status" value="1"/>
</dbReference>
<dbReference type="PROSITE" id="PS51722">
    <property type="entry name" value="G_TR_2"/>
    <property type="match status" value="1"/>
</dbReference>
<dbReference type="Pfam" id="PF00679">
    <property type="entry name" value="EFG_C"/>
    <property type="match status" value="1"/>
</dbReference>
<dbReference type="InterPro" id="IPR041095">
    <property type="entry name" value="EFG_II"/>
</dbReference>
<keyword evidence="3 7" id="KW-0547">Nucleotide-binding</keyword>
<keyword evidence="5 7" id="KW-0648">Protein biosynthesis</keyword>
<name>A0ABR8XDE4_9BACL</name>
<dbReference type="Gene3D" id="3.30.70.870">
    <property type="entry name" value="Elongation Factor G (Translational Gtpase), domain 3"/>
    <property type="match status" value="1"/>
</dbReference>
<comment type="caution">
    <text evidence="9">The sequence shown here is derived from an EMBL/GenBank/DDBJ whole genome shotgun (WGS) entry which is preliminary data.</text>
</comment>
<evidence type="ECO:0000259" key="8">
    <source>
        <dbReference type="PROSITE" id="PS51722"/>
    </source>
</evidence>
<dbReference type="Pfam" id="PF00009">
    <property type="entry name" value="GTP_EFTU"/>
    <property type="match status" value="1"/>
</dbReference>
<sequence length="692" mass="76945">MKREFSLENTRNIGIMAHIDAGKTTTTERILYYTGKIHKIGETHEGASQMDWMEQEQERGITITSAATTAQWKGNRVNIIDTPGHVDFTVEVERSLRVLDGAVTVLDAQSGVEPQTETVWRQATTYGVPRIVFVNKMDKIGADFLYSVNTLHDRLQANAHPIQLPIGAEDEFEAIIDLVEMKATFYGDDLGTSIEEREIPEEYKAQAEEYREKLIEAVAELDEELMEKYFAGEEITKEELKAGIRKATLSVEFYPVLCGTAFKNKGVQLMLDAVIDYLPAPTDVEAIKGVDPDTGEEIVRHSSDDEPFSALAFKVMTDPYVGKLTFFRVYSGILESGSYVQNSTKGKRERVGRILQMHANSREEISKVYAGDIAAAVGLKDTTTGDTLCDEKNLVILESMEFPEPVIDLSLEPKSKADQDKMSQALQKLQEEDPTFRAYTNQETGQTIISGMGELHLDIIVDRMKREFKVEANVGAPQVSYRETFRGSAQVEGKFVRQSGGRGQFGHVWIEFSPNEEGKGFEFENAIVGGVVPREYIPAVEAGLRDALENGVLAGFPLIDIKAKLFDGSYHDVDSNEMAFKIAASMALKNAVSKCNPVLLEPVMKVEVVIPEEYLGDIMGNITSRRGRVEGMEARGNAQVVRAMVPLSEMFGYATTLRSATQGRGVFSMVFDHYEEVPKSIAEDIIKKNKGE</sequence>
<dbReference type="SUPFAM" id="SSF52540">
    <property type="entry name" value="P-loop containing nucleoside triphosphate hydrolases"/>
    <property type="match status" value="1"/>
</dbReference>
<dbReference type="SUPFAM" id="SSF50447">
    <property type="entry name" value="Translation proteins"/>
    <property type="match status" value="1"/>
</dbReference>
<dbReference type="CDD" id="cd03713">
    <property type="entry name" value="EFG_mtEFG_C"/>
    <property type="match status" value="1"/>
</dbReference>
<dbReference type="InterPro" id="IPR004161">
    <property type="entry name" value="EFTu-like_2"/>
</dbReference>
<keyword evidence="10" id="KW-1185">Reference proteome</keyword>
<dbReference type="Pfam" id="PF14492">
    <property type="entry name" value="EFG_III"/>
    <property type="match status" value="1"/>
</dbReference>
<dbReference type="PANTHER" id="PTHR43261:SF1">
    <property type="entry name" value="RIBOSOME-RELEASING FACTOR 2, MITOCHONDRIAL"/>
    <property type="match status" value="1"/>
</dbReference>
<dbReference type="InterPro" id="IPR035649">
    <property type="entry name" value="EFG_V"/>
</dbReference>
<dbReference type="InterPro" id="IPR035647">
    <property type="entry name" value="EFG_III/V"/>
</dbReference>
<feature type="binding site" evidence="7">
    <location>
        <begin position="135"/>
        <end position="138"/>
    </location>
    <ligand>
        <name>GTP</name>
        <dbReference type="ChEBI" id="CHEBI:37565"/>
    </ligand>
</feature>
<keyword evidence="4 7" id="KW-0251">Elongation factor</keyword>
<dbReference type="InterPro" id="IPR020568">
    <property type="entry name" value="Ribosomal_Su5_D2-typ_SF"/>
</dbReference>
<dbReference type="Proteomes" id="UP000640930">
    <property type="component" value="Unassembled WGS sequence"/>
</dbReference>
<keyword evidence="7" id="KW-0963">Cytoplasm</keyword>
<dbReference type="InterPro" id="IPR047872">
    <property type="entry name" value="EFG_IV"/>
</dbReference>
<accession>A0ABR8XDE4</accession>
<dbReference type="NCBIfam" id="TIGR00231">
    <property type="entry name" value="small_GTP"/>
    <property type="match status" value="1"/>
</dbReference>
<dbReference type="NCBIfam" id="NF009381">
    <property type="entry name" value="PRK12740.1-5"/>
    <property type="match status" value="1"/>
</dbReference>
<dbReference type="HAMAP" id="MF_00054_B">
    <property type="entry name" value="EF_G_EF_2_B"/>
    <property type="match status" value="1"/>
</dbReference>
<keyword evidence="6 7" id="KW-0342">GTP-binding</keyword>
<dbReference type="NCBIfam" id="TIGR00484">
    <property type="entry name" value="EF-G"/>
    <property type="match status" value="1"/>
</dbReference>
<dbReference type="SMART" id="SM00838">
    <property type="entry name" value="EFG_C"/>
    <property type="match status" value="1"/>
</dbReference>
<reference evidence="9 10" key="1">
    <citation type="submission" date="2020-08" db="EMBL/GenBank/DDBJ databases">
        <title>A Genomic Blueprint of the Chicken Gut Microbiome.</title>
        <authorList>
            <person name="Gilroy R."/>
            <person name="Ravi A."/>
            <person name="Getino M."/>
            <person name="Pursley I."/>
            <person name="Horton D.L."/>
            <person name="Alikhan N.-F."/>
            <person name="Baker D."/>
            <person name="Gharbi K."/>
            <person name="Hall N."/>
            <person name="Watson M."/>
            <person name="Adriaenssens E.M."/>
            <person name="Foster-Nyarko E."/>
            <person name="Jarju S."/>
            <person name="Secka A."/>
            <person name="Antonio M."/>
            <person name="Oren A."/>
            <person name="Chaudhuri R."/>
            <person name="La Ragione R.M."/>
            <person name="Hildebrand F."/>
            <person name="Pallen M.J."/>
        </authorList>
    </citation>
    <scope>NUCLEOTIDE SEQUENCE [LARGE SCALE GENOMIC DNA]</scope>
    <source>
        <strain evidence="9 10">Re31</strain>
    </source>
</reference>
<comment type="function">
    <text evidence="7">Catalyzes the GTP-dependent ribosomal translocation step during translation elongation. During this step, the ribosome changes from the pre-translocational (PRE) to the post-translocational (POST) state as the newly formed A-site-bound peptidyl-tRNA and P-site-bound deacylated tRNA move to the P and E sites, respectively. Catalyzes the coordinated movement of the two tRNA molecules, the mRNA and conformational changes in the ribosome.</text>
</comment>
<dbReference type="CDD" id="cd01434">
    <property type="entry name" value="EFG_mtEFG1_IV"/>
    <property type="match status" value="1"/>
</dbReference>
<dbReference type="InterPro" id="IPR031157">
    <property type="entry name" value="G_TR_CS"/>
</dbReference>
<comment type="similarity">
    <text evidence="1 7">Belongs to the TRAFAC class translation factor GTPase superfamily. Classic translation factor GTPase family. EF-G/EF-2 subfamily.</text>
</comment>
<dbReference type="InterPro" id="IPR009000">
    <property type="entry name" value="Transl_B-barrel_sf"/>
</dbReference>
<feature type="binding site" evidence="7">
    <location>
        <begin position="17"/>
        <end position="24"/>
    </location>
    <ligand>
        <name>GTP</name>
        <dbReference type="ChEBI" id="CHEBI:37565"/>
    </ligand>
</feature>
<dbReference type="CDD" id="cd04088">
    <property type="entry name" value="EFG_mtEFG_II"/>
    <property type="match status" value="1"/>
</dbReference>
<dbReference type="InterPro" id="IPR005517">
    <property type="entry name" value="Transl_elong_EFG/EF2_IV"/>
</dbReference>
<dbReference type="SMART" id="SM00889">
    <property type="entry name" value="EFG_IV"/>
    <property type="match status" value="1"/>
</dbReference>
<dbReference type="InterPro" id="IPR027417">
    <property type="entry name" value="P-loop_NTPase"/>
</dbReference>
<evidence type="ECO:0000256" key="1">
    <source>
        <dbReference type="ARBA" id="ARBA00005870"/>
    </source>
</evidence>
<dbReference type="InterPro" id="IPR000795">
    <property type="entry name" value="T_Tr_GTP-bd_dom"/>
</dbReference>
<dbReference type="Pfam" id="PF03764">
    <property type="entry name" value="EFG_IV"/>
    <property type="match status" value="1"/>
</dbReference>
<dbReference type="CDD" id="cd16262">
    <property type="entry name" value="EFG_III"/>
    <property type="match status" value="1"/>
</dbReference>
<dbReference type="InterPro" id="IPR014721">
    <property type="entry name" value="Ribsml_uS5_D2-typ_fold_subgr"/>
</dbReference>
<dbReference type="InterPro" id="IPR005225">
    <property type="entry name" value="Small_GTP-bd"/>
</dbReference>
<dbReference type="Gene3D" id="3.40.50.300">
    <property type="entry name" value="P-loop containing nucleotide triphosphate hydrolases"/>
    <property type="match status" value="1"/>
</dbReference>
<dbReference type="RefSeq" id="WP_191707718.1">
    <property type="nucleotide sequence ID" value="NZ_JACSQA010000016.1"/>
</dbReference>
<dbReference type="EMBL" id="JACSQA010000016">
    <property type="protein sequence ID" value="MBD8027250.1"/>
    <property type="molecule type" value="Genomic_DNA"/>
</dbReference>
<organism evidence="9 10">
    <name type="scientific">Ureibacillus galli</name>
    <dbReference type="NCBI Taxonomy" id="2762222"/>
    <lineage>
        <taxon>Bacteria</taxon>
        <taxon>Bacillati</taxon>
        <taxon>Bacillota</taxon>
        <taxon>Bacilli</taxon>
        <taxon>Bacillales</taxon>
        <taxon>Caryophanaceae</taxon>
        <taxon>Ureibacillus</taxon>
    </lineage>
</organism>
<dbReference type="Pfam" id="PF03144">
    <property type="entry name" value="GTP_EFTU_D2"/>
    <property type="match status" value="1"/>
</dbReference>
<dbReference type="InterPro" id="IPR009022">
    <property type="entry name" value="EFG_III"/>
</dbReference>